<feature type="non-terminal residue" evidence="7">
    <location>
        <position position="1"/>
    </location>
</feature>
<comment type="similarity">
    <text evidence="5">Belongs to the peptidase M24B family.</text>
</comment>
<evidence type="ECO:0000313" key="7">
    <source>
        <dbReference type="EMBL" id="PMP81896.1"/>
    </source>
</evidence>
<keyword evidence="1" id="KW-0645">Protease</keyword>
<evidence type="ECO:0000256" key="1">
    <source>
        <dbReference type="ARBA" id="ARBA00022670"/>
    </source>
</evidence>
<dbReference type="Proteomes" id="UP000236910">
    <property type="component" value="Unassembled WGS sequence"/>
</dbReference>
<dbReference type="AlphaFoldDB" id="A0A2J6X5M6"/>
<dbReference type="InterPro" id="IPR000994">
    <property type="entry name" value="Pept_M24"/>
</dbReference>
<sequence length="96" mass="10698">GVLASNVDKTVRDYLSNKGLGSYFTHGLGHGVGLEIHELPYVNARTKYTLSKNMVITIEPGLYFPNKFGLRLEDTVIVKEDSTENLINLPHEIIIV</sequence>
<dbReference type="InterPro" id="IPR050659">
    <property type="entry name" value="Peptidase_M24B"/>
</dbReference>
<evidence type="ECO:0000256" key="4">
    <source>
        <dbReference type="ARBA" id="ARBA00023049"/>
    </source>
</evidence>
<keyword evidence="4" id="KW-0482">Metalloprotease</keyword>
<dbReference type="PANTHER" id="PTHR46112">
    <property type="entry name" value="AMINOPEPTIDASE"/>
    <property type="match status" value="1"/>
</dbReference>
<protein>
    <recommendedName>
        <fullName evidence="6">Peptidase M24 domain-containing protein</fullName>
    </recommendedName>
</protein>
<feature type="domain" description="Peptidase M24" evidence="6">
    <location>
        <begin position="1"/>
        <end position="80"/>
    </location>
</feature>
<reference evidence="7 8" key="1">
    <citation type="submission" date="2018-01" db="EMBL/GenBank/DDBJ databases">
        <title>Metagenomic assembled genomes from two thermal pools in the Uzon Caldera, Kamchatka, Russia.</title>
        <authorList>
            <person name="Wilkins L."/>
            <person name="Ettinger C."/>
        </authorList>
    </citation>
    <scope>NUCLEOTIDE SEQUENCE [LARGE SCALE GENOMIC DNA]</scope>
    <source>
        <strain evidence="7">ARK-10</strain>
    </source>
</reference>
<evidence type="ECO:0000256" key="3">
    <source>
        <dbReference type="ARBA" id="ARBA00022801"/>
    </source>
</evidence>
<dbReference type="InterPro" id="IPR001131">
    <property type="entry name" value="Peptidase_M24B_aminopep-P_CS"/>
</dbReference>
<evidence type="ECO:0000259" key="6">
    <source>
        <dbReference type="Pfam" id="PF00557"/>
    </source>
</evidence>
<dbReference type="Gene3D" id="3.90.230.10">
    <property type="entry name" value="Creatinase/methionine aminopeptidase superfamily"/>
    <property type="match status" value="1"/>
</dbReference>
<dbReference type="SUPFAM" id="SSF55920">
    <property type="entry name" value="Creatinase/aminopeptidase"/>
    <property type="match status" value="1"/>
</dbReference>
<evidence type="ECO:0000313" key="8">
    <source>
        <dbReference type="Proteomes" id="UP000236910"/>
    </source>
</evidence>
<dbReference type="PROSITE" id="PS00491">
    <property type="entry name" value="PROLINE_PEPTIDASE"/>
    <property type="match status" value="1"/>
</dbReference>
<dbReference type="PANTHER" id="PTHR46112:SF3">
    <property type="entry name" value="AMINOPEPTIDASE YPDF"/>
    <property type="match status" value="1"/>
</dbReference>
<gene>
    <name evidence="7" type="ORF">C0175_04630</name>
</gene>
<name>A0A2J6X5M6_9BACT</name>
<dbReference type="InterPro" id="IPR036005">
    <property type="entry name" value="Creatinase/aminopeptidase-like"/>
</dbReference>
<dbReference type="GO" id="GO:0046872">
    <property type="term" value="F:metal ion binding"/>
    <property type="evidence" value="ECO:0007669"/>
    <property type="project" value="UniProtKB-KW"/>
</dbReference>
<dbReference type="EMBL" id="PNIX01000272">
    <property type="protein sequence ID" value="PMP81896.1"/>
    <property type="molecule type" value="Genomic_DNA"/>
</dbReference>
<dbReference type="Pfam" id="PF00557">
    <property type="entry name" value="Peptidase_M24"/>
    <property type="match status" value="1"/>
</dbReference>
<proteinExistence type="inferred from homology"/>
<evidence type="ECO:0000256" key="2">
    <source>
        <dbReference type="ARBA" id="ARBA00022723"/>
    </source>
</evidence>
<accession>A0A2J6X5M6</accession>
<evidence type="ECO:0000256" key="5">
    <source>
        <dbReference type="RuleBase" id="RU000590"/>
    </source>
</evidence>
<keyword evidence="2 5" id="KW-0479">Metal-binding</keyword>
<dbReference type="GO" id="GO:0006508">
    <property type="term" value="P:proteolysis"/>
    <property type="evidence" value="ECO:0007669"/>
    <property type="project" value="UniProtKB-KW"/>
</dbReference>
<comment type="caution">
    <text evidence="7">The sequence shown here is derived from an EMBL/GenBank/DDBJ whole genome shotgun (WGS) entry which is preliminary data.</text>
</comment>
<organism evidence="7 8">
    <name type="scientific">Caldisericum exile</name>
    <dbReference type="NCBI Taxonomy" id="693075"/>
    <lineage>
        <taxon>Bacteria</taxon>
        <taxon>Pseudomonadati</taxon>
        <taxon>Caldisericota/Cryosericota group</taxon>
        <taxon>Caldisericota</taxon>
        <taxon>Caldisericia</taxon>
        <taxon>Caldisericales</taxon>
        <taxon>Caldisericaceae</taxon>
        <taxon>Caldisericum</taxon>
    </lineage>
</organism>
<dbReference type="GO" id="GO:0008237">
    <property type="term" value="F:metallopeptidase activity"/>
    <property type="evidence" value="ECO:0007669"/>
    <property type="project" value="UniProtKB-KW"/>
</dbReference>
<keyword evidence="3" id="KW-0378">Hydrolase</keyword>